<evidence type="ECO:0000256" key="10">
    <source>
        <dbReference type="ARBA" id="ARBA00023125"/>
    </source>
</evidence>
<comment type="function">
    <text evidence="12">Degrades single-stranded DNA (ssDNA) in a highly processive manner. Also functions as a DNA deoxyribophosphodiesterase that releases deoxyribose-phosphate moieties following the cleavage of DNA at an apurinic/apyrimidinic (AP) site by either an AP endonuclease or AP lyase.</text>
</comment>
<gene>
    <name evidence="19" type="ORF">EC835_10292</name>
</gene>
<dbReference type="NCBIfam" id="NF008746">
    <property type="entry name" value="PRK11779.1"/>
    <property type="match status" value="1"/>
</dbReference>
<dbReference type="InterPro" id="IPR012337">
    <property type="entry name" value="RNaseH-like_sf"/>
</dbReference>
<dbReference type="Gene3D" id="3.30.1520.20">
    <property type="entry name" value="Exonuclease ExoI, domain 2"/>
    <property type="match status" value="1"/>
</dbReference>
<evidence type="ECO:0000256" key="7">
    <source>
        <dbReference type="ARBA" id="ARBA00022801"/>
    </source>
</evidence>
<keyword evidence="6 14" id="KW-0227">DNA damage</keyword>
<dbReference type="Pfam" id="PF26016">
    <property type="entry name" value="ExoI_C"/>
    <property type="match status" value="1"/>
</dbReference>
<dbReference type="PROSITE" id="PS51784">
    <property type="entry name" value="EXOI_SH3"/>
    <property type="match status" value="1"/>
</dbReference>
<evidence type="ECO:0000256" key="8">
    <source>
        <dbReference type="ARBA" id="ARBA00022839"/>
    </source>
</evidence>
<evidence type="ECO:0000256" key="15">
    <source>
        <dbReference type="PIRSR" id="PIRSR000977-1"/>
    </source>
</evidence>
<dbReference type="InterPro" id="IPR058561">
    <property type="entry name" value="Exonuc_1_C"/>
</dbReference>
<accession>A0A4R3NM48</accession>
<keyword evidence="8 14" id="KW-0269">Exonuclease</keyword>
<evidence type="ECO:0000313" key="20">
    <source>
        <dbReference type="Proteomes" id="UP000295055"/>
    </source>
</evidence>
<feature type="domain" description="ExoI C-terminal" evidence="18">
    <location>
        <begin position="372"/>
        <end position="488"/>
    </location>
</feature>
<dbReference type="EC" id="3.1.11.1" evidence="2 14"/>
<dbReference type="PROSITE" id="PS51785">
    <property type="entry name" value="EXOI_C"/>
    <property type="match status" value="1"/>
</dbReference>
<feature type="binding site" evidence="16">
    <location>
        <position position="199"/>
    </location>
    <ligand>
        <name>Mg(2+)</name>
        <dbReference type="ChEBI" id="CHEBI:18420"/>
        <label>2</label>
    </ligand>
</feature>
<reference evidence="19 20" key="1">
    <citation type="submission" date="2019-03" db="EMBL/GenBank/DDBJ databases">
        <title>Genomic analyses of the natural microbiome of Caenorhabditis elegans.</title>
        <authorList>
            <person name="Samuel B."/>
        </authorList>
    </citation>
    <scope>NUCLEOTIDE SEQUENCE [LARGE SCALE GENOMIC DNA]</scope>
    <source>
        <strain evidence="19 20">JUb102</strain>
    </source>
</reference>
<feature type="domain" description="ExoI SH3-like" evidence="17">
    <location>
        <begin position="215"/>
        <end position="368"/>
    </location>
</feature>
<dbReference type="Gene3D" id="1.10.287.1240">
    <property type="match status" value="1"/>
</dbReference>
<evidence type="ECO:0000256" key="9">
    <source>
        <dbReference type="ARBA" id="ARBA00022842"/>
    </source>
</evidence>
<comment type="caution">
    <text evidence="19">The sequence shown here is derived from an EMBL/GenBank/DDBJ whole genome shotgun (WGS) entry which is preliminary data.</text>
</comment>
<dbReference type="GO" id="GO:0046872">
    <property type="term" value="F:metal ion binding"/>
    <property type="evidence" value="ECO:0007669"/>
    <property type="project" value="UniProtKB-KW"/>
</dbReference>
<comment type="catalytic activity">
    <reaction evidence="1 14">
        <text>Exonucleolytic cleavage in the 3'- to 5'-direction to yield nucleoside 5'-phosphates.</text>
        <dbReference type="EC" id="3.1.11.1"/>
    </reaction>
</comment>
<keyword evidence="11 14" id="KW-0234">DNA repair</keyword>
<dbReference type="FunFam" id="1.20.1280.70:FF:000001">
    <property type="entry name" value="Exodeoxyribonuclease I"/>
    <property type="match status" value="1"/>
</dbReference>
<keyword evidence="7 14" id="KW-0378">Hydrolase</keyword>
<dbReference type="Gene3D" id="1.20.1280.70">
    <property type="entry name" value="Exonuclease ExoI, domain 3"/>
    <property type="match status" value="1"/>
</dbReference>
<sequence length="489" mass="56688">MRLHYSPKSTMDLILKNKHNQPTFFIHDYETFGKHPALDRPAQFAGVRTDLDFNIIDEPEVFYCKPTDDYLPQPEAVMITGITPQIAMANGVNEAEFAKRIHNAFSVPNTCIMGYNNIRFDDEVTRNIFYRNFYDPYAYSWQQGNSRWDLLDALRACFALRPEGINWPENDDGLPSLRLEHLTKANGVAHENAHDAMSDVLATINMAKLLKQAQPRMFDYFYQLRNKNKVNQLIDIVDMTPLVHVSGMFGAVRSYVSLVAPLAWHPENKNAVIMCDLSADMSPLLTLNADELRERLYTPKADLGDELPVPVKLVHINKCPILAPEKTLRTVDAERTGIDRDLCMRNLELLRKNPDVRNKLIELFSVAQQFEENNDVDSQIYNGFFSPSDRSTMDIIRETPPQNLPALDLSFEDKRMKELFFRYKARNFPATLSYDEQQRWLQHRRDYFTESRLTDYLQQIQLLMEVHHEDEKRCQQLKALVNYAAELAS</sequence>
<dbReference type="Pfam" id="PF00929">
    <property type="entry name" value="RNase_T"/>
    <property type="match status" value="1"/>
</dbReference>
<dbReference type="PIRSF" id="PIRSF000977">
    <property type="entry name" value="Exodeoxyribonuclease_I"/>
    <property type="match status" value="1"/>
</dbReference>
<feature type="binding site" evidence="16">
    <location>
        <position position="28"/>
    </location>
    <ligand>
        <name>Mg(2+)</name>
        <dbReference type="ChEBI" id="CHEBI:18420"/>
        <label>1</label>
    </ligand>
</feature>
<comment type="cofactor">
    <cofactor evidence="16">
        <name>Mg(2+)</name>
        <dbReference type="ChEBI" id="CHEBI:18420"/>
    </cofactor>
    <text evidence="16">Binds 2 Mg(2+) ions per monomer.</text>
</comment>
<dbReference type="FunFam" id="3.30.420.10:FF:000033">
    <property type="entry name" value="Exodeoxyribonuclease I"/>
    <property type="match status" value="1"/>
</dbReference>
<evidence type="ECO:0000256" key="16">
    <source>
        <dbReference type="PIRSR" id="PIRSR000977-2"/>
    </source>
</evidence>
<feature type="binding site" evidence="15">
    <location>
        <position position="30"/>
    </location>
    <ligand>
        <name>substrate</name>
    </ligand>
</feature>
<evidence type="ECO:0000256" key="14">
    <source>
        <dbReference type="PIRNR" id="PIRNR000977"/>
    </source>
</evidence>
<dbReference type="AlphaFoldDB" id="A0A4R3NM48"/>
<evidence type="ECO:0000256" key="4">
    <source>
        <dbReference type="ARBA" id="ARBA00022722"/>
    </source>
</evidence>
<feature type="binding site" evidence="15">
    <location>
        <position position="178"/>
    </location>
    <ligand>
        <name>substrate</name>
    </ligand>
</feature>
<dbReference type="InterPro" id="IPR022894">
    <property type="entry name" value="Oligoribonuclease"/>
</dbReference>
<dbReference type="Gene3D" id="3.30.420.10">
    <property type="entry name" value="Ribonuclease H-like superfamily/Ribonuclease H"/>
    <property type="match status" value="1"/>
</dbReference>
<evidence type="ECO:0000256" key="11">
    <source>
        <dbReference type="ARBA" id="ARBA00023204"/>
    </source>
</evidence>
<dbReference type="InterPro" id="IPR023607">
    <property type="entry name" value="Exodeoxyribonuclease_I"/>
</dbReference>
<name>A0A4R3NM48_9GAMM</name>
<evidence type="ECO:0000256" key="6">
    <source>
        <dbReference type="ARBA" id="ARBA00022763"/>
    </source>
</evidence>
<evidence type="ECO:0000256" key="5">
    <source>
        <dbReference type="ARBA" id="ARBA00022723"/>
    </source>
</evidence>
<dbReference type="InterPro" id="IPR013620">
    <property type="entry name" value="Exonuc_1_SH3"/>
</dbReference>
<dbReference type="Proteomes" id="UP000295055">
    <property type="component" value="Unassembled WGS sequence"/>
</dbReference>
<evidence type="ECO:0000259" key="18">
    <source>
        <dbReference type="PROSITE" id="PS51785"/>
    </source>
</evidence>
<dbReference type="PANTHER" id="PTHR11046">
    <property type="entry name" value="OLIGORIBONUCLEASE, MITOCHONDRIAL"/>
    <property type="match status" value="1"/>
</dbReference>
<keyword evidence="10" id="KW-0238">DNA-binding</keyword>
<dbReference type="FunFam" id="3.30.1520.20:FF:000001">
    <property type="entry name" value="Exodeoxyribonuclease I"/>
    <property type="match status" value="1"/>
</dbReference>
<evidence type="ECO:0000256" key="13">
    <source>
        <dbReference type="ARBA" id="ARBA00046792"/>
    </source>
</evidence>
<evidence type="ECO:0000256" key="2">
    <source>
        <dbReference type="ARBA" id="ARBA00012108"/>
    </source>
</evidence>
<evidence type="ECO:0000256" key="1">
    <source>
        <dbReference type="ARBA" id="ARBA00000563"/>
    </source>
</evidence>
<dbReference type="GO" id="GO:0000175">
    <property type="term" value="F:3'-5'-RNA exonuclease activity"/>
    <property type="evidence" value="ECO:0007669"/>
    <property type="project" value="InterPro"/>
</dbReference>
<keyword evidence="5 16" id="KW-0479">Metal-binding</keyword>
<evidence type="ECO:0000259" key="17">
    <source>
        <dbReference type="PROSITE" id="PS51784"/>
    </source>
</evidence>
<organism evidence="19 20">
    <name type="scientific">Providencia alcalifaciens</name>
    <dbReference type="NCBI Taxonomy" id="126385"/>
    <lineage>
        <taxon>Bacteria</taxon>
        <taxon>Pseudomonadati</taxon>
        <taxon>Pseudomonadota</taxon>
        <taxon>Gammaproteobacteria</taxon>
        <taxon>Enterobacterales</taxon>
        <taxon>Morganellaceae</taxon>
        <taxon>Providencia</taxon>
    </lineage>
</organism>
<dbReference type="EMBL" id="SMAS01000002">
    <property type="protein sequence ID" value="TCT36642.1"/>
    <property type="molecule type" value="Genomic_DNA"/>
</dbReference>
<evidence type="ECO:0000256" key="12">
    <source>
        <dbReference type="ARBA" id="ARBA00046035"/>
    </source>
</evidence>
<keyword evidence="4 14" id="KW-0540">Nuclease</keyword>
<proteinExistence type="predicted"/>
<dbReference type="GO" id="GO:0008310">
    <property type="term" value="F:single-stranded DNA 3'-5' DNA exonuclease activity"/>
    <property type="evidence" value="ECO:0007669"/>
    <property type="project" value="UniProtKB-EC"/>
</dbReference>
<evidence type="ECO:0000313" key="19">
    <source>
        <dbReference type="EMBL" id="TCT36642.1"/>
    </source>
</evidence>
<comment type="subunit">
    <text evidence="13">Monomer. Interacts with ssb (via C-terminus); this interaction stimulates the exonuclease activity by recruiting the enzyme to its substrate.</text>
</comment>
<dbReference type="SUPFAM" id="SSF53098">
    <property type="entry name" value="Ribonuclease H-like"/>
    <property type="match status" value="1"/>
</dbReference>
<keyword evidence="9 16" id="KW-0460">Magnesium</keyword>
<protein>
    <recommendedName>
        <fullName evidence="3 14">Exodeoxyribonuclease I</fullName>
        <ecNumber evidence="2 14">3.1.11.1</ecNumber>
    </recommendedName>
</protein>
<dbReference type="InterPro" id="IPR036397">
    <property type="entry name" value="RNaseH_sf"/>
</dbReference>
<dbReference type="GO" id="GO:0006281">
    <property type="term" value="P:DNA repair"/>
    <property type="evidence" value="ECO:0007669"/>
    <property type="project" value="UniProtKB-KW"/>
</dbReference>
<dbReference type="CDD" id="cd06138">
    <property type="entry name" value="ExoI_N"/>
    <property type="match status" value="1"/>
</dbReference>
<dbReference type="GO" id="GO:0003677">
    <property type="term" value="F:DNA binding"/>
    <property type="evidence" value="ECO:0007669"/>
    <property type="project" value="UniProtKB-KW"/>
</dbReference>
<dbReference type="InterPro" id="IPR013520">
    <property type="entry name" value="Ribonucl_H"/>
</dbReference>
<evidence type="ECO:0000256" key="3">
    <source>
        <dbReference type="ARBA" id="ARBA00019900"/>
    </source>
</evidence>
<dbReference type="PANTHER" id="PTHR11046:SF11">
    <property type="entry name" value="EXODEOXYRIBONUCLEASE I"/>
    <property type="match status" value="1"/>
</dbReference>
<feature type="binding site" evidence="16">
    <location>
        <position position="30"/>
    </location>
    <ligand>
        <name>Mg(2+)</name>
        <dbReference type="ChEBI" id="CHEBI:18420"/>
        <label>2</label>
    </ligand>
</feature>
<dbReference type="Pfam" id="PF08411">
    <property type="entry name" value="ExoI_SH3"/>
    <property type="match status" value="1"/>
</dbReference>
<dbReference type="InterPro" id="IPR034747">
    <property type="entry name" value="EXOI_SH3"/>
</dbReference>
<dbReference type="InterPro" id="IPR038649">
    <property type="entry name" value="EXOI_SH3_sf"/>
</dbReference>